<accession>A0ACD3A522</accession>
<gene>
    <name evidence="1" type="ORF">BDN72DRAFT_965505</name>
</gene>
<organism evidence="1 2">
    <name type="scientific">Pluteus cervinus</name>
    <dbReference type="NCBI Taxonomy" id="181527"/>
    <lineage>
        <taxon>Eukaryota</taxon>
        <taxon>Fungi</taxon>
        <taxon>Dikarya</taxon>
        <taxon>Basidiomycota</taxon>
        <taxon>Agaricomycotina</taxon>
        <taxon>Agaricomycetes</taxon>
        <taxon>Agaricomycetidae</taxon>
        <taxon>Agaricales</taxon>
        <taxon>Pluteineae</taxon>
        <taxon>Pluteaceae</taxon>
        <taxon>Pluteus</taxon>
    </lineage>
</organism>
<proteinExistence type="predicted"/>
<dbReference type="EMBL" id="ML208728">
    <property type="protein sequence ID" value="TFK60820.1"/>
    <property type="molecule type" value="Genomic_DNA"/>
</dbReference>
<protein>
    <submittedName>
        <fullName evidence="1">Uncharacterized protein</fullName>
    </submittedName>
</protein>
<evidence type="ECO:0000313" key="1">
    <source>
        <dbReference type="EMBL" id="TFK60820.1"/>
    </source>
</evidence>
<dbReference type="Proteomes" id="UP000308600">
    <property type="component" value="Unassembled WGS sequence"/>
</dbReference>
<name>A0ACD3A522_9AGAR</name>
<reference evidence="1 2" key="1">
    <citation type="journal article" date="2019" name="Nat. Ecol. Evol.">
        <title>Megaphylogeny resolves global patterns of mushroom evolution.</title>
        <authorList>
            <person name="Varga T."/>
            <person name="Krizsan K."/>
            <person name="Foldi C."/>
            <person name="Dima B."/>
            <person name="Sanchez-Garcia M."/>
            <person name="Sanchez-Ramirez S."/>
            <person name="Szollosi G.J."/>
            <person name="Szarkandi J.G."/>
            <person name="Papp V."/>
            <person name="Albert L."/>
            <person name="Andreopoulos W."/>
            <person name="Angelini C."/>
            <person name="Antonin V."/>
            <person name="Barry K.W."/>
            <person name="Bougher N.L."/>
            <person name="Buchanan P."/>
            <person name="Buyck B."/>
            <person name="Bense V."/>
            <person name="Catcheside P."/>
            <person name="Chovatia M."/>
            <person name="Cooper J."/>
            <person name="Damon W."/>
            <person name="Desjardin D."/>
            <person name="Finy P."/>
            <person name="Geml J."/>
            <person name="Haridas S."/>
            <person name="Hughes K."/>
            <person name="Justo A."/>
            <person name="Karasinski D."/>
            <person name="Kautmanova I."/>
            <person name="Kiss B."/>
            <person name="Kocsube S."/>
            <person name="Kotiranta H."/>
            <person name="LaButti K.M."/>
            <person name="Lechner B.E."/>
            <person name="Liimatainen K."/>
            <person name="Lipzen A."/>
            <person name="Lukacs Z."/>
            <person name="Mihaltcheva S."/>
            <person name="Morgado L.N."/>
            <person name="Niskanen T."/>
            <person name="Noordeloos M.E."/>
            <person name="Ohm R.A."/>
            <person name="Ortiz-Santana B."/>
            <person name="Ovrebo C."/>
            <person name="Racz N."/>
            <person name="Riley R."/>
            <person name="Savchenko A."/>
            <person name="Shiryaev A."/>
            <person name="Soop K."/>
            <person name="Spirin V."/>
            <person name="Szebenyi C."/>
            <person name="Tomsovsky M."/>
            <person name="Tulloss R.E."/>
            <person name="Uehling J."/>
            <person name="Grigoriev I.V."/>
            <person name="Vagvolgyi C."/>
            <person name="Papp T."/>
            <person name="Martin F.M."/>
            <person name="Miettinen O."/>
            <person name="Hibbett D.S."/>
            <person name="Nagy L.G."/>
        </authorList>
    </citation>
    <scope>NUCLEOTIDE SEQUENCE [LARGE SCALE GENOMIC DNA]</scope>
    <source>
        <strain evidence="1 2">NL-1719</strain>
    </source>
</reference>
<evidence type="ECO:0000313" key="2">
    <source>
        <dbReference type="Proteomes" id="UP000308600"/>
    </source>
</evidence>
<keyword evidence="2" id="KW-1185">Reference proteome</keyword>
<sequence length="49" mass="5201">MKLFTSFVATLTTTLLLLTTAHGAVLGRQSSDNRDGEDCDTRACLLADG</sequence>